<evidence type="ECO:0000256" key="5">
    <source>
        <dbReference type="ARBA" id="ARBA00005411"/>
    </source>
</evidence>
<dbReference type="InterPro" id="IPR017142">
    <property type="entry name" value="Nitric_oxide_synthase_Oase-su"/>
</dbReference>
<dbReference type="InterPro" id="IPR044940">
    <property type="entry name" value="NOS_dom_2"/>
</dbReference>
<comment type="cofactor">
    <cofactor evidence="1">
        <name>FMN</name>
        <dbReference type="ChEBI" id="CHEBI:58210"/>
    </cofactor>
</comment>
<evidence type="ECO:0000313" key="23">
    <source>
        <dbReference type="Proteomes" id="UP000092461"/>
    </source>
</evidence>
<dbReference type="CDD" id="cd00795">
    <property type="entry name" value="NOS_oxygenase_euk"/>
    <property type="match status" value="1"/>
</dbReference>
<sequence length="412" mass="47744">MQCKPDCCYGSVMFPAVVGTEPRKPEVILEHAKDFMEQYFTSIRRYKSPAHEARWQQVQKEIETSGKYHLTETELIFGAKLAWRNANRCIGRIQWSKLQVFDCRYVTTTSQMFEAICNHIKYATNKGNIRSAITIFPQRTDGKHDYRVWNSQLILYAGYREPDGRIIGDPANVEFTEFCIKLGWKAPRGEWDILPMVLSANGHDPEYFEYPPDLILEVPITHPTYKWFADFGLRWYAVPAVSGMLFDCGGIQFTGVPFNGWYMSTEIGCRNLCDTNRRNMLEPIATKLGLNTRNPASLWKDKTLVEVNIAVLHSFHTHGVTIVDHHTASDSFIKHLENESRLRNGCPADWVWIVPPMASSTTQVFHQEMANYYLKPSFEYQDSPMKTHVWKKGREQSKNKKPKRKFHFKQIA</sequence>
<dbReference type="EC" id="1.14.13.39" evidence="7"/>
<dbReference type="EC" id="1.14.14.47" evidence="6"/>
<evidence type="ECO:0000256" key="8">
    <source>
        <dbReference type="ARBA" id="ARBA00018859"/>
    </source>
</evidence>
<evidence type="ECO:0000256" key="18">
    <source>
        <dbReference type="ARBA" id="ARBA00032033"/>
    </source>
</evidence>
<feature type="compositionally biased region" description="Basic residues" evidence="20">
    <location>
        <begin position="399"/>
        <end position="412"/>
    </location>
</feature>
<dbReference type="EMBL" id="AJWK01017249">
    <property type="status" value="NOT_ANNOTATED_CDS"/>
    <property type="molecule type" value="Genomic_DNA"/>
</dbReference>
<dbReference type="Proteomes" id="UP000092461">
    <property type="component" value="Unassembled WGS sequence"/>
</dbReference>
<feature type="domain" description="Nitric oxide synthase (NOS)" evidence="21">
    <location>
        <begin position="88"/>
        <end position="95"/>
    </location>
</feature>
<dbReference type="InterPro" id="IPR036119">
    <property type="entry name" value="NOS_N_sf"/>
</dbReference>
<evidence type="ECO:0000313" key="22">
    <source>
        <dbReference type="EnsemblMetazoa" id="LLOJ005465-PA"/>
    </source>
</evidence>
<keyword evidence="12" id="KW-0479">Metal-binding</keyword>
<keyword evidence="15" id="KW-0112">Calmodulin-binding</keyword>
<keyword evidence="13" id="KW-0274">FAD</keyword>
<dbReference type="GO" id="GO:0004517">
    <property type="term" value="F:nitric-oxide synthase activity"/>
    <property type="evidence" value="ECO:0007669"/>
    <property type="project" value="UniProtKB-EC"/>
</dbReference>
<dbReference type="InterPro" id="IPR044943">
    <property type="entry name" value="NOS_dom_1"/>
</dbReference>
<comment type="catalytic activity">
    <reaction evidence="19">
        <text>3 reduced [flavodoxin] + 2 L-arginine + 4 O2 = 3 oxidized [flavodoxin] + 2 L-citrulline + 2 nitric oxide + 4 H2O + 5 H(+)</text>
        <dbReference type="Rhea" id="RHEA:52324"/>
        <dbReference type="Rhea" id="RHEA-COMP:10622"/>
        <dbReference type="Rhea" id="RHEA-COMP:10623"/>
        <dbReference type="ChEBI" id="CHEBI:15377"/>
        <dbReference type="ChEBI" id="CHEBI:15378"/>
        <dbReference type="ChEBI" id="CHEBI:15379"/>
        <dbReference type="ChEBI" id="CHEBI:16480"/>
        <dbReference type="ChEBI" id="CHEBI:32682"/>
        <dbReference type="ChEBI" id="CHEBI:57618"/>
        <dbReference type="ChEBI" id="CHEBI:57743"/>
        <dbReference type="ChEBI" id="CHEBI:58210"/>
        <dbReference type="EC" id="1.14.14.47"/>
    </reaction>
</comment>
<evidence type="ECO:0000256" key="2">
    <source>
        <dbReference type="ARBA" id="ARBA00001970"/>
    </source>
</evidence>
<evidence type="ECO:0000256" key="15">
    <source>
        <dbReference type="ARBA" id="ARBA00022860"/>
    </source>
</evidence>
<evidence type="ECO:0000256" key="1">
    <source>
        <dbReference type="ARBA" id="ARBA00001917"/>
    </source>
</evidence>
<dbReference type="SUPFAM" id="SSF56512">
    <property type="entry name" value="Nitric oxide (NO) synthase oxygenase domain"/>
    <property type="match status" value="1"/>
</dbReference>
<evidence type="ECO:0000256" key="9">
    <source>
        <dbReference type="ARBA" id="ARBA00022617"/>
    </source>
</evidence>
<comment type="cofactor">
    <cofactor evidence="3">
        <name>heme</name>
        <dbReference type="ChEBI" id="CHEBI:30413"/>
    </cofactor>
</comment>
<evidence type="ECO:0000256" key="16">
    <source>
        <dbReference type="ARBA" id="ARBA00023002"/>
    </source>
</evidence>
<keyword evidence="11" id="KW-0288">FMN</keyword>
<dbReference type="AlphaFoldDB" id="A0A1B0CLH8"/>
<dbReference type="VEuPathDB" id="VectorBase:LLONM1_008185"/>
<evidence type="ECO:0000256" key="6">
    <source>
        <dbReference type="ARBA" id="ARBA00012735"/>
    </source>
</evidence>
<dbReference type="InterPro" id="IPR004030">
    <property type="entry name" value="NOS_N"/>
</dbReference>
<evidence type="ECO:0000256" key="20">
    <source>
        <dbReference type="SAM" id="MobiDB-lite"/>
    </source>
</evidence>
<organism evidence="22 23">
    <name type="scientific">Lutzomyia longipalpis</name>
    <name type="common">Sand fly</name>
    <dbReference type="NCBI Taxonomy" id="7200"/>
    <lineage>
        <taxon>Eukaryota</taxon>
        <taxon>Metazoa</taxon>
        <taxon>Ecdysozoa</taxon>
        <taxon>Arthropoda</taxon>
        <taxon>Hexapoda</taxon>
        <taxon>Insecta</taxon>
        <taxon>Pterygota</taxon>
        <taxon>Neoptera</taxon>
        <taxon>Endopterygota</taxon>
        <taxon>Diptera</taxon>
        <taxon>Nematocera</taxon>
        <taxon>Psychodoidea</taxon>
        <taxon>Psychodidae</taxon>
        <taxon>Lutzomyia</taxon>
        <taxon>Lutzomyia</taxon>
    </lineage>
</organism>
<dbReference type="Gene3D" id="3.90.440.10">
    <property type="entry name" value="Nitric Oxide Synthase,Heme Domain,Chain A domain 2"/>
    <property type="match status" value="1"/>
</dbReference>
<dbReference type="PANTHER" id="PTHR43410:SF1">
    <property type="entry name" value="NITRIC OXIDE SYNTHASE"/>
    <property type="match status" value="1"/>
</dbReference>
<dbReference type="FunFam" id="3.90.440.10:FF:000001">
    <property type="entry name" value="Endothelial nitric oxide synthase"/>
    <property type="match status" value="1"/>
</dbReference>
<proteinExistence type="inferred from homology"/>
<comment type="similarity">
    <text evidence="5">Belongs to the NOS family. Bacterial NOS oxygenase subfamily.</text>
</comment>
<dbReference type="GO" id="GO:0046872">
    <property type="term" value="F:metal ion binding"/>
    <property type="evidence" value="ECO:0007669"/>
    <property type="project" value="UniProtKB-KW"/>
</dbReference>
<dbReference type="Gene3D" id="3.90.340.10">
    <property type="entry name" value="Nitric Oxide Synthase, Chain A, domain 1"/>
    <property type="match status" value="1"/>
</dbReference>
<comment type="cofactor">
    <cofactor evidence="4">
        <name>FAD</name>
        <dbReference type="ChEBI" id="CHEBI:57692"/>
    </cofactor>
</comment>
<dbReference type="EMBL" id="AJWK01017248">
    <property type="status" value="NOT_ANNOTATED_CDS"/>
    <property type="molecule type" value="Genomic_DNA"/>
</dbReference>
<dbReference type="InterPro" id="IPR044944">
    <property type="entry name" value="NOS_dom_3"/>
</dbReference>
<evidence type="ECO:0000256" key="4">
    <source>
        <dbReference type="ARBA" id="ARBA00001974"/>
    </source>
</evidence>
<dbReference type="GO" id="GO:0020037">
    <property type="term" value="F:heme binding"/>
    <property type="evidence" value="ECO:0007669"/>
    <property type="project" value="InterPro"/>
</dbReference>
<evidence type="ECO:0000256" key="11">
    <source>
        <dbReference type="ARBA" id="ARBA00022643"/>
    </source>
</evidence>
<dbReference type="GO" id="GO:0006809">
    <property type="term" value="P:nitric oxide biosynthetic process"/>
    <property type="evidence" value="ECO:0007669"/>
    <property type="project" value="InterPro"/>
</dbReference>
<evidence type="ECO:0000256" key="7">
    <source>
        <dbReference type="ARBA" id="ARBA00012989"/>
    </source>
</evidence>
<name>A0A1B0CLH8_LUTLO</name>
<evidence type="ECO:0000256" key="12">
    <source>
        <dbReference type="ARBA" id="ARBA00022723"/>
    </source>
</evidence>
<evidence type="ECO:0000256" key="14">
    <source>
        <dbReference type="ARBA" id="ARBA00022857"/>
    </source>
</evidence>
<keyword evidence="17" id="KW-0408">Iron</keyword>
<dbReference type="Gene3D" id="3.90.1230.10">
    <property type="entry name" value="Nitric Oxide Synthase, Chain A, domain 3"/>
    <property type="match status" value="1"/>
</dbReference>
<dbReference type="PIRSF" id="PIRSF037219">
    <property type="entry name" value="NOS_oxygenase"/>
    <property type="match status" value="1"/>
</dbReference>
<keyword evidence="9" id="KW-0349">Heme</keyword>
<dbReference type="PROSITE" id="PS60001">
    <property type="entry name" value="NOS"/>
    <property type="match status" value="1"/>
</dbReference>
<dbReference type="VEuPathDB" id="VectorBase:LLOJ005465"/>
<evidence type="ECO:0000256" key="17">
    <source>
        <dbReference type="ARBA" id="ARBA00023004"/>
    </source>
</evidence>
<feature type="region of interest" description="Disordered" evidence="20">
    <location>
        <begin position="390"/>
        <end position="412"/>
    </location>
</feature>
<evidence type="ECO:0000256" key="10">
    <source>
        <dbReference type="ARBA" id="ARBA00022630"/>
    </source>
</evidence>
<dbReference type="Pfam" id="PF02898">
    <property type="entry name" value="NO_synthase"/>
    <property type="match status" value="1"/>
</dbReference>
<keyword evidence="14" id="KW-0521">NADP</keyword>
<comment type="cofactor">
    <cofactor evidence="2">
        <name>heme b</name>
        <dbReference type="ChEBI" id="CHEBI:60344"/>
    </cofactor>
</comment>
<dbReference type="EnsemblMetazoa" id="LLOJ005465-RA">
    <property type="protein sequence ID" value="LLOJ005465-PA"/>
    <property type="gene ID" value="LLOJ005465"/>
</dbReference>
<accession>A0A1B0CLH8</accession>
<reference evidence="22" key="1">
    <citation type="submission" date="2020-05" db="UniProtKB">
        <authorList>
            <consortium name="EnsemblMetazoa"/>
        </authorList>
    </citation>
    <scope>IDENTIFICATION</scope>
    <source>
        <strain evidence="22">Jacobina</strain>
    </source>
</reference>
<evidence type="ECO:0000259" key="21">
    <source>
        <dbReference type="PROSITE" id="PS60001"/>
    </source>
</evidence>
<protein>
    <recommendedName>
        <fullName evidence="8">Nitric oxide synthase oxygenase</fullName>
        <ecNumber evidence="7">1.14.13.39</ecNumber>
        <ecNumber evidence="6">1.14.14.47</ecNumber>
    </recommendedName>
    <alternativeName>
        <fullName evidence="18">NOSoxy-like protein</fullName>
    </alternativeName>
</protein>
<dbReference type="PANTHER" id="PTHR43410">
    <property type="entry name" value="NITRIC OXIDE SYNTHASE OXYGENASE"/>
    <property type="match status" value="1"/>
</dbReference>
<dbReference type="InterPro" id="IPR050607">
    <property type="entry name" value="NOS"/>
</dbReference>
<evidence type="ECO:0000256" key="19">
    <source>
        <dbReference type="ARBA" id="ARBA00048713"/>
    </source>
</evidence>
<keyword evidence="10" id="KW-0285">Flavoprotein</keyword>
<evidence type="ECO:0000256" key="3">
    <source>
        <dbReference type="ARBA" id="ARBA00001971"/>
    </source>
</evidence>
<evidence type="ECO:0000256" key="13">
    <source>
        <dbReference type="ARBA" id="ARBA00022827"/>
    </source>
</evidence>
<keyword evidence="16" id="KW-0560">Oxidoreductase</keyword>
<keyword evidence="23" id="KW-1185">Reference proteome</keyword>
<dbReference type="GO" id="GO:0005516">
    <property type="term" value="F:calmodulin binding"/>
    <property type="evidence" value="ECO:0007669"/>
    <property type="project" value="UniProtKB-KW"/>
</dbReference>